<protein>
    <submittedName>
        <fullName evidence="2">Uncharacterized protein</fullName>
    </submittedName>
</protein>
<evidence type="ECO:0000313" key="3">
    <source>
        <dbReference type="Proteomes" id="UP000186456"/>
    </source>
</evidence>
<evidence type="ECO:0000256" key="1">
    <source>
        <dbReference type="SAM" id="MobiDB-lite"/>
    </source>
</evidence>
<name>A0A1H0P6R2_MICTS</name>
<reference evidence="2 3" key="1">
    <citation type="submission" date="2016-10" db="EMBL/GenBank/DDBJ databases">
        <authorList>
            <person name="de Groot N.N."/>
        </authorList>
    </citation>
    <scope>NUCLEOTIDE SEQUENCE [LARGE SCALE GENOMIC DNA]</scope>
    <source>
        <strain evidence="2 3">StLB037</strain>
    </source>
</reference>
<sequence length="139" mass="14107">MQAAVSNIPGISVDIAGGGPPNVKGNTGYAIAVTVDPGYRITDGPALISFLIESAWSVRDAYMPNAEISVSVKDETDSSFDASAAASEAGWIEPLDPPPGGAGFTIAAVDIRDGSPARQRLGDWPGDVPAVPANVTAAK</sequence>
<dbReference type="AlphaFoldDB" id="A0A1H0P6R2"/>
<organism evidence="2 3">
    <name type="scientific">Microbacterium testaceum (strain StLB037)</name>
    <dbReference type="NCBI Taxonomy" id="979556"/>
    <lineage>
        <taxon>Bacteria</taxon>
        <taxon>Bacillati</taxon>
        <taxon>Actinomycetota</taxon>
        <taxon>Actinomycetes</taxon>
        <taxon>Micrococcales</taxon>
        <taxon>Microbacteriaceae</taxon>
        <taxon>Microbacterium</taxon>
    </lineage>
</organism>
<gene>
    <name evidence="2" type="ORF">SAMN04487788_1794</name>
</gene>
<proteinExistence type="predicted"/>
<feature type="region of interest" description="Disordered" evidence="1">
    <location>
        <begin position="118"/>
        <end position="139"/>
    </location>
</feature>
<dbReference type="Proteomes" id="UP000186456">
    <property type="component" value="Unassembled WGS sequence"/>
</dbReference>
<evidence type="ECO:0000313" key="2">
    <source>
        <dbReference type="EMBL" id="SDP00722.1"/>
    </source>
</evidence>
<dbReference type="EMBL" id="FNJN01000003">
    <property type="protein sequence ID" value="SDP00722.1"/>
    <property type="molecule type" value="Genomic_DNA"/>
</dbReference>
<accession>A0A1H0P6R2</accession>
<dbReference type="RefSeq" id="WP_143017877.1">
    <property type="nucleotide sequence ID" value="NZ_FNJN01000003.1"/>
</dbReference>